<gene>
    <name evidence="2" type="ORF">OJ997_14070</name>
</gene>
<dbReference type="AlphaFoldDB" id="A0A9X3N8K0"/>
<evidence type="ECO:0000256" key="1">
    <source>
        <dbReference type="SAM" id="MobiDB-lite"/>
    </source>
</evidence>
<dbReference type="RefSeq" id="WP_270025739.1">
    <property type="nucleotide sequence ID" value="NZ_JAPDDP010000021.1"/>
</dbReference>
<dbReference type="EMBL" id="JAPDDP010000021">
    <property type="protein sequence ID" value="MDA0181426.1"/>
    <property type="molecule type" value="Genomic_DNA"/>
</dbReference>
<organism evidence="2 3">
    <name type="scientific">Solirubrobacter phytolaccae</name>
    <dbReference type="NCBI Taxonomy" id="1404360"/>
    <lineage>
        <taxon>Bacteria</taxon>
        <taxon>Bacillati</taxon>
        <taxon>Actinomycetota</taxon>
        <taxon>Thermoleophilia</taxon>
        <taxon>Solirubrobacterales</taxon>
        <taxon>Solirubrobacteraceae</taxon>
        <taxon>Solirubrobacter</taxon>
    </lineage>
</organism>
<evidence type="ECO:0000313" key="3">
    <source>
        <dbReference type="Proteomes" id="UP001147653"/>
    </source>
</evidence>
<protein>
    <submittedName>
        <fullName evidence="2">Uncharacterized protein</fullName>
    </submittedName>
</protein>
<evidence type="ECO:0000313" key="2">
    <source>
        <dbReference type="EMBL" id="MDA0181426.1"/>
    </source>
</evidence>
<proteinExistence type="predicted"/>
<keyword evidence="3" id="KW-1185">Reference proteome</keyword>
<accession>A0A9X3N8K0</accession>
<feature type="region of interest" description="Disordered" evidence="1">
    <location>
        <begin position="15"/>
        <end position="53"/>
    </location>
</feature>
<sequence length="125" mass="13251">MLAIVGLMVLVVTVSPPRSPTRSDSDPPPAAQSGPVDDPDEFDVSATLNADDDSLTPQTIEAVLGDDVEIVVEGRGPASVALGDLEIKPFEQDLPAEFRLLAETTGAYPLVLVDENRQIGTLEIR</sequence>
<comment type="caution">
    <text evidence="2">The sequence shown here is derived from an EMBL/GenBank/DDBJ whole genome shotgun (WGS) entry which is preliminary data.</text>
</comment>
<name>A0A9X3N8K0_9ACTN</name>
<dbReference type="Proteomes" id="UP001147653">
    <property type="component" value="Unassembled WGS sequence"/>
</dbReference>
<reference evidence="2" key="1">
    <citation type="submission" date="2022-10" db="EMBL/GenBank/DDBJ databases">
        <title>The WGS of Solirubrobacter phytolaccae KCTC 29190.</title>
        <authorList>
            <person name="Jiang Z."/>
        </authorList>
    </citation>
    <scope>NUCLEOTIDE SEQUENCE</scope>
    <source>
        <strain evidence="2">KCTC 29190</strain>
    </source>
</reference>